<evidence type="ECO:0000259" key="2">
    <source>
        <dbReference type="PROSITE" id="PS50943"/>
    </source>
</evidence>
<organism evidence="3 4">
    <name type="scientific">Breznakia pachnodae</name>
    <dbReference type="NCBI Taxonomy" id="265178"/>
    <lineage>
        <taxon>Bacteria</taxon>
        <taxon>Bacillati</taxon>
        <taxon>Bacillota</taxon>
        <taxon>Erysipelotrichia</taxon>
        <taxon>Erysipelotrichales</taxon>
        <taxon>Erysipelotrichaceae</taxon>
        <taxon>Breznakia</taxon>
    </lineage>
</organism>
<proteinExistence type="predicted"/>
<keyword evidence="4" id="KW-1185">Reference proteome</keyword>
<accession>A0ABU0DYZ8</accession>
<evidence type="ECO:0000313" key="4">
    <source>
        <dbReference type="Proteomes" id="UP001230220"/>
    </source>
</evidence>
<dbReference type="EMBL" id="JAUSUR010000001">
    <property type="protein sequence ID" value="MDQ0359862.1"/>
    <property type="molecule type" value="Genomic_DNA"/>
</dbReference>
<evidence type="ECO:0000256" key="1">
    <source>
        <dbReference type="ARBA" id="ARBA00023125"/>
    </source>
</evidence>
<protein>
    <submittedName>
        <fullName evidence="3">Transcriptional regulator with XRE-family HTH domain</fullName>
    </submittedName>
</protein>
<comment type="caution">
    <text evidence="3">The sequence shown here is derived from an EMBL/GenBank/DDBJ whole genome shotgun (WGS) entry which is preliminary data.</text>
</comment>
<evidence type="ECO:0000313" key="3">
    <source>
        <dbReference type="EMBL" id="MDQ0359862.1"/>
    </source>
</evidence>
<dbReference type="PANTHER" id="PTHR46558">
    <property type="entry name" value="TRACRIPTIONAL REGULATORY PROTEIN-RELATED-RELATED"/>
    <property type="match status" value="1"/>
</dbReference>
<dbReference type="Pfam" id="PF01381">
    <property type="entry name" value="HTH_3"/>
    <property type="match status" value="1"/>
</dbReference>
<dbReference type="Gene3D" id="1.10.260.40">
    <property type="entry name" value="lambda repressor-like DNA-binding domains"/>
    <property type="match status" value="1"/>
</dbReference>
<reference evidence="3 4" key="1">
    <citation type="submission" date="2023-07" db="EMBL/GenBank/DDBJ databases">
        <title>Genomic Encyclopedia of Type Strains, Phase IV (KMG-IV): sequencing the most valuable type-strain genomes for metagenomic binning, comparative biology and taxonomic classification.</title>
        <authorList>
            <person name="Goeker M."/>
        </authorList>
    </citation>
    <scope>NUCLEOTIDE SEQUENCE [LARGE SCALE GENOMIC DNA]</scope>
    <source>
        <strain evidence="3 4">DSM 16784</strain>
    </source>
</reference>
<name>A0ABU0DYZ8_9FIRM</name>
<feature type="domain" description="HTH cro/C1-type" evidence="2">
    <location>
        <begin position="12"/>
        <end position="66"/>
    </location>
</feature>
<dbReference type="CDD" id="cd00093">
    <property type="entry name" value="HTH_XRE"/>
    <property type="match status" value="1"/>
</dbReference>
<gene>
    <name evidence="3" type="ORF">J2S15_000593</name>
</gene>
<dbReference type="InterPro" id="IPR001387">
    <property type="entry name" value="Cro/C1-type_HTH"/>
</dbReference>
<dbReference type="PANTHER" id="PTHR46558:SF11">
    <property type="entry name" value="HTH-TYPE TRANSCRIPTIONAL REGULATOR XRE"/>
    <property type="match status" value="1"/>
</dbReference>
<dbReference type="InterPro" id="IPR010982">
    <property type="entry name" value="Lambda_DNA-bd_dom_sf"/>
</dbReference>
<dbReference type="SMART" id="SM00530">
    <property type="entry name" value="HTH_XRE"/>
    <property type="match status" value="1"/>
</dbReference>
<dbReference type="Proteomes" id="UP001230220">
    <property type="component" value="Unassembled WGS sequence"/>
</dbReference>
<dbReference type="SUPFAM" id="SSF47413">
    <property type="entry name" value="lambda repressor-like DNA-binding domains"/>
    <property type="match status" value="1"/>
</dbReference>
<sequence>MNNNKLMIGDRLRACRKSMKLTQEELSTMLDVSVKHYSEVERGLAGLSVDNWIHVSEILNTSLDYLLKGVDMNTPMLLSNMFYNTDEKQQEILIKIIDLVKEYKK</sequence>
<dbReference type="PROSITE" id="PS50943">
    <property type="entry name" value="HTH_CROC1"/>
    <property type="match status" value="1"/>
</dbReference>
<dbReference type="RefSeq" id="WP_307405332.1">
    <property type="nucleotide sequence ID" value="NZ_JAUSUR010000001.1"/>
</dbReference>
<keyword evidence="1" id="KW-0238">DNA-binding</keyword>